<accession>X1ECV4</accession>
<reference evidence="1" key="1">
    <citation type="journal article" date="2014" name="Front. Microbiol.">
        <title>High frequency of phylogenetically diverse reductive dehalogenase-homologous genes in deep subseafloor sedimentary metagenomes.</title>
        <authorList>
            <person name="Kawai M."/>
            <person name="Futagami T."/>
            <person name="Toyoda A."/>
            <person name="Takaki Y."/>
            <person name="Nishi S."/>
            <person name="Hori S."/>
            <person name="Arai W."/>
            <person name="Tsubouchi T."/>
            <person name="Morono Y."/>
            <person name="Uchiyama I."/>
            <person name="Ito T."/>
            <person name="Fujiyama A."/>
            <person name="Inagaki F."/>
            <person name="Takami H."/>
        </authorList>
    </citation>
    <scope>NUCLEOTIDE SEQUENCE</scope>
    <source>
        <strain evidence="1">Expedition CK06-06</strain>
    </source>
</reference>
<dbReference type="EMBL" id="BART01032809">
    <property type="protein sequence ID" value="GAH14949.1"/>
    <property type="molecule type" value="Genomic_DNA"/>
</dbReference>
<evidence type="ECO:0000313" key="1">
    <source>
        <dbReference type="EMBL" id="GAH14949.1"/>
    </source>
</evidence>
<name>X1ECV4_9ZZZZ</name>
<gene>
    <name evidence="1" type="ORF">S01H4_56593</name>
</gene>
<sequence length="123" mass="14180">MRFDTILGRLCDSGADFNFGTKPQEEKQNGVLVIVQIRVYDDYDKIIWNSTPIVSLADCQTEWEAMQKAISDAETLEAERQADIEQGRLDYPDRITDANTVTLLELIERIIWLENELREMLGL</sequence>
<organism evidence="1">
    <name type="scientific">marine sediment metagenome</name>
    <dbReference type="NCBI Taxonomy" id="412755"/>
    <lineage>
        <taxon>unclassified sequences</taxon>
        <taxon>metagenomes</taxon>
        <taxon>ecological metagenomes</taxon>
    </lineage>
</organism>
<comment type="caution">
    <text evidence="1">The sequence shown here is derived from an EMBL/GenBank/DDBJ whole genome shotgun (WGS) entry which is preliminary data.</text>
</comment>
<dbReference type="AlphaFoldDB" id="X1ECV4"/>
<proteinExistence type="predicted"/>
<protein>
    <submittedName>
        <fullName evidence="1">Uncharacterized protein</fullName>
    </submittedName>
</protein>